<evidence type="ECO:0000256" key="5">
    <source>
        <dbReference type="ARBA" id="ARBA00022833"/>
    </source>
</evidence>
<evidence type="ECO:0000313" key="10">
    <source>
        <dbReference type="EMBL" id="KAH7254580.1"/>
    </source>
</evidence>
<dbReference type="SMART" id="SM00066">
    <property type="entry name" value="GAL4"/>
    <property type="match status" value="1"/>
</dbReference>
<evidence type="ECO:0000256" key="6">
    <source>
        <dbReference type="ARBA" id="ARBA00023242"/>
    </source>
</evidence>
<keyword evidence="5" id="KW-0862">Zinc</keyword>
<organism evidence="10 11">
    <name type="scientific">Fusarium solani</name>
    <name type="common">Filamentous fungus</name>
    <dbReference type="NCBI Taxonomy" id="169388"/>
    <lineage>
        <taxon>Eukaryota</taxon>
        <taxon>Fungi</taxon>
        <taxon>Dikarya</taxon>
        <taxon>Ascomycota</taxon>
        <taxon>Pezizomycotina</taxon>
        <taxon>Sordariomycetes</taxon>
        <taxon>Hypocreomycetidae</taxon>
        <taxon>Hypocreales</taxon>
        <taxon>Nectriaceae</taxon>
        <taxon>Fusarium</taxon>
        <taxon>Fusarium solani species complex</taxon>
    </lineage>
</organism>
<keyword evidence="3" id="KW-0677">Repeat</keyword>
<gene>
    <name evidence="10" type="ORF">B0J15DRAFT_526089</name>
</gene>
<dbReference type="SUPFAM" id="SSF57701">
    <property type="entry name" value="Zn2/Cys6 DNA-binding domain"/>
    <property type="match status" value="1"/>
</dbReference>
<evidence type="ECO:0000259" key="9">
    <source>
        <dbReference type="PROSITE" id="PS50157"/>
    </source>
</evidence>
<evidence type="ECO:0000256" key="2">
    <source>
        <dbReference type="ARBA" id="ARBA00022723"/>
    </source>
</evidence>
<evidence type="ECO:0000259" key="8">
    <source>
        <dbReference type="PROSITE" id="PS50048"/>
    </source>
</evidence>
<dbReference type="Pfam" id="PF00172">
    <property type="entry name" value="Zn_clus"/>
    <property type="match status" value="1"/>
</dbReference>
<feature type="domain" description="C2H2-type" evidence="9">
    <location>
        <begin position="27"/>
        <end position="54"/>
    </location>
</feature>
<dbReference type="Gene3D" id="3.30.160.60">
    <property type="entry name" value="Classic Zinc Finger"/>
    <property type="match status" value="2"/>
</dbReference>
<dbReference type="EMBL" id="JAGTJS010000010">
    <property type="protein sequence ID" value="KAH7254580.1"/>
    <property type="molecule type" value="Genomic_DNA"/>
</dbReference>
<keyword evidence="2" id="KW-0479">Metal-binding</keyword>
<dbReference type="GO" id="GO:0000785">
    <property type="term" value="C:chromatin"/>
    <property type="evidence" value="ECO:0007669"/>
    <property type="project" value="TreeGrafter"/>
</dbReference>
<dbReference type="Pfam" id="PF13912">
    <property type="entry name" value="zf-C2H2_6"/>
    <property type="match status" value="1"/>
</dbReference>
<dbReference type="InterPro" id="IPR051059">
    <property type="entry name" value="VerF-like"/>
</dbReference>
<dbReference type="CDD" id="cd00067">
    <property type="entry name" value="GAL4"/>
    <property type="match status" value="1"/>
</dbReference>
<accession>A0A9P9KER9</accession>
<dbReference type="GO" id="GO:0000978">
    <property type="term" value="F:RNA polymerase II cis-regulatory region sequence-specific DNA binding"/>
    <property type="evidence" value="ECO:0007669"/>
    <property type="project" value="InterPro"/>
</dbReference>
<evidence type="ECO:0000256" key="4">
    <source>
        <dbReference type="ARBA" id="ARBA00022771"/>
    </source>
</evidence>
<dbReference type="Gene3D" id="4.10.240.10">
    <property type="entry name" value="Zn(2)-C6 fungal-type DNA-binding domain"/>
    <property type="match status" value="1"/>
</dbReference>
<feature type="domain" description="Zn(2)-C6 fungal-type" evidence="8">
    <location>
        <begin position="101"/>
        <end position="130"/>
    </location>
</feature>
<dbReference type="SUPFAM" id="SSF57667">
    <property type="entry name" value="beta-beta-alpha zinc fingers"/>
    <property type="match status" value="1"/>
</dbReference>
<proteinExistence type="predicted"/>
<protein>
    <submittedName>
        <fullName evidence="10">Uncharacterized protein</fullName>
    </submittedName>
</protein>
<dbReference type="InterPro" id="IPR001138">
    <property type="entry name" value="Zn2Cys6_DnaBD"/>
</dbReference>
<comment type="subcellular location">
    <subcellularLocation>
        <location evidence="1">Nucleus</location>
    </subcellularLocation>
</comment>
<keyword evidence="6" id="KW-0539">Nucleus</keyword>
<dbReference type="PANTHER" id="PTHR40626">
    <property type="entry name" value="MIP31509P"/>
    <property type="match status" value="1"/>
</dbReference>
<dbReference type="GO" id="GO:0000981">
    <property type="term" value="F:DNA-binding transcription factor activity, RNA polymerase II-specific"/>
    <property type="evidence" value="ECO:0007669"/>
    <property type="project" value="InterPro"/>
</dbReference>
<sequence>MSTSHPSPPASGYAPDCTTMPTARPRFECPVCSVRFKKLDHLNRHQVSHGDERPFHCDFCSLSFRRRDALLRHWRTCEPRLEAGAAAPPLETRQRGRKQNACNRCAQLKKKCTGSFPCDSCSATGRECSYLRPPRRKSASTADADHTSSAMLSQMGGLEDLVRGIDPFGDFLGEQLSLRNLLPAGLDECSAAPSPTLTRVRQDEHGGDVSCSLPDSLPILTSLAVSEHSPQIQDIPWAAADMFSFIPSLSGISTWRFAFLSRFTSTHGMADSFDCGDADLRRHVLGVLAPQLHLPTLTAHDSTVPCSRPAPSWTNTGQTFNLESPAGLDSQCQNTIRALLLRLDSLDGEIAVPGGYPDSELVAHHPLEAKSCEIVLGIKNTLCAEIRGSLNAPRFFSPRNLERFMTTFWSFWYPNWPVFHKPTFSISQKSAQLVASLSLISACLTSDESDRSQALMWLAVVEKWVFSHPDFSERPIHLQDDDNHARHANVESRLDALRAAYAVVLLLSWEGSGDQTCRGRRNRFAQVVWVARSLYQAAAAPQSFDRSTSMVQIKSWRDFALKEECIRTLMYVFLLDCGYVMFNNTPPRMVISELQFGLACPESCFKATKLDVWLASMSTYLQSQSTYGAMRLSDAIDTMLKAELTAKEAGLFQHTNLVNLFTIASAFHNLIFHHSTGPARQLNNPYLSCGLRNWIRAWDTRVLTPDDVDTAQPDVFDWWRRIGFMKYAPEFWRLAVVVFKVSRDGQQAIVHGNQGFGGVRRASLFKEFDSSNMQQVNELITQYQDLNVQDAHVLDLE</sequence>
<evidence type="ECO:0000256" key="7">
    <source>
        <dbReference type="PROSITE-ProRule" id="PRU00042"/>
    </source>
</evidence>
<dbReference type="AlphaFoldDB" id="A0A9P9KER9"/>
<dbReference type="InterPro" id="IPR013087">
    <property type="entry name" value="Znf_C2H2_type"/>
</dbReference>
<dbReference type="PROSITE" id="PS50048">
    <property type="entry name" value="ZN2_CY6_FUNGAL_2"/>
    <property type="match status" value="1"/>
</dbReference>
<keyword evidence="11" id="KW-1185">Reference proteome</keyword>
<dbReference type="PROSITE" id="PS00028">
    <property type="entry name" value="ZINC_FINGER_C2H2_1"/>
    <property type="match status" value="1"/>
</dbReference>
<dbReference type="PROSITE" id="PS00463">
    <property type="entry name" value="ZN2_CY6_FUNGAL_1"/>
    <property type="match status" value="1"/>
</dbReference>
<dbReference type="PROSITE" id="PS50157">
    <property type="entry name" value="ZINC_FINGER_C2H2_2"/>
    <property type="match status" value="1"/>
</dbReference>
<reference evidence="10" key="1">
    <citation type="journal article" date="2021" name="Nat. Commun.">
        <title>Genetic determinants of endophytism in the Arabidopsis root mycobiome.</title>
        <authorList>
            <person name="Mesny F."/>
            <person name="Miyauchi S."/>
            <person name="Thiergart T."/>
            <person name="Pickel B."/>
            <person name="Atanasova L."/>
            <person name="Karlsson M."/>
            <person name="Huettel B."/>
            <person name="Barry K.W."/>
            <person name="Haridas S."/>
            <person name="Chen C."/>
            <person name="Bauer D."/>
            <person name="Andreopoulos W."/>
            <person name="Pangilinan J."/>
            <person name="LaButti K."/>
            <person name="Riley R."/>
            <person name="Lipzen A."/>
            <person name="Clum A."/>
            <person name="Drula E."/>
            <person name="Henrissat B."/>
            <person name="Kohler A."/>
            <person name="Grigoriev I.V."/>
            <person name="Martin F.M."/>
            <person name="Hacquard S."/>
        </authorList>
    </citation>
    <scope>NUCLEOTIDE SEQUENCE</scope>
    <source>
        <strain evidence="10">FSSC 5 MPI-SDFR-AT-0091</strain>
    </source>
</reference>
<dbReference type="SMART" id="SM00355">
    <property type="entry name" value="ZnF_C2H2"/>
    <property type="match status" value="2"/>
</dbReference>
<evidence type="ECO:0000256" key="1">
    <source>
        <dbReference type="ARBA" id="ARBA00004123"/>
    </source>
</evidence>
<dbReference type="PANTHER" id="PTHR40626:SF3">
    <property type="entry name" value="TRANSCRIPTION FACTOR WITH C2H2 AND ZN(2)-CYS(6) DNA BINDING DOMAIN (EUROFUNG)-RELATED"/>
    <property type="match status" value="1"/>
</dbReference>
<evidence type="ECO:0000313" key="11">
    <source>
        <dbReference type="Proteomes" id="UP000736672"/>
    </source>
</evidence>
<comment type="caution">
    <text evidence="10">The sequence shown here is derived from an EMBL/GenBank/DDBJ whole genome shotgun (WGS) entry which is preliminary data.</text>
</comment>
<keyword evidence="4 7" id="KW-0863">Zinc-finger</keyword>
<name>A0A9P9KER9_FUSSL</name>
<dbReference type="GO" id="GO:0008270">
    <property type="term" value="F:zinc ion binding"/>
    <property type="evidence" value="ECO:0007669"/>
    <property type="project" value="UniProtKB-KW"/>
</dbReference>
<dbReference type="GO" id="GO:0005634">
    <property type="term" value="C:nucleus"/>
    <property type="evidence" value="ECO:0007669"/>
    <property type="project" value="UniProtKB-SubCell"/>
</dbReference>
<evidence type="ECO:0000256" key="3">
    <source>
        <dbReference type="ARBA" id="ARBA00022737"/>
    </source>
</evidence>
<dbReference type="Proteomes" id="UP000736672">
    <property type="component" value="Unassembled WGS sequence"/>
</dbReference>
<dbReference type="InterPro" id="IPR036236">
    <property type="entry name" value="Znf_C2H2_sf"/>
</dbReference>
<dbReference type="InterPro" id="IPR036864">
    <property type="entry name" value="Zn2-C6_fun-type_DNA-bd_sf"/>
</dbReference>
<dbReference type="OrthoDB" id="3945418at2759"/>